<dbReference type="InterPro" id="IPR019008">
    <property type="entry name" value="Beta_sandwich_EMC7"/>
</dbReference>
<keyword evidence="2 6" id="KW-0812">Transmembrane</keyword>
<accession>A0A9W7XNL7</accession>
<dbReference type="AlphaFoldDB" id="A0A9W7XNL7"/>
<feature type="chain" id="PRO_5040780838" description="ER membrane protein complex subunit 7 beta-sandwich domain-containing protein" evidence="7">
    <location>
        <begin position="26"/>
        <end position="208"/>
    </location>
</feature>
<keyword evidence="3 7" id="KW-0732">Signal</keyword>
<proteinExistence type="predicted"/>
<organism evidence="9 10">
    <name type="scientific">Coemansia asiatica</name>
    <dbReference type="NCBI Taxonomy" id="1052880"/>
    <lineage>
        <taxon>Eukaryota</taxon>
        <taxon>Fungi</taxon>
        <taxon>Fungi incertae sedis</taxon>
        <taxon>Zoopagomycota</taxon>
        <taxon>Kickxellomycotina</taxon>
        <taxon>Kickxellomycetes</taxon>
        <taxon>Kickxellales</taxon>
        <taxon>Kickxellaceae</taxon>
        <taxon>Coemansia</taxon>
    </lineage>
</organism>
<dbReference type="PANTHER" id="PTHR13605">
    <property type="entry name" value="ER MEMBRANE PROTEIN COMPLEX SUBUNIT 7"/>
    <property type="match status" value="1"/>
</dbReference>
<dbReference type="Pfam" id="PF09430">
    <property type="entry name" value="EMC7_beta-sandw"/>
    <property type="match status" value="1"/>
</dbReference>
<feature type="transmembrane region" description="Helical" evidence="6">
    <location>
        <begin position="165"/>
        <end position="190"/>
    </location>
</feature>
<keyword evidence="4 6" id="KW-1133">Transmembrane helix</keyword>
<name>A0A9W7XNL7_9FUNG</name>
<evidence type="ECO:0000256" key="7">
    <source>
        <dbReference type="SAM" id="SignalP"/>
    </source>
</evidence>
<evidence type="ECO:0000313" key="10">
    <source>
        <dbReference type="Proteomes" id="UP001145021"/>
    </source>
</evidence>
<dbReference type="InterPro" id="IPR039163">
    <property type="entry name" value="EMC7"/>
</dbReference>
<dbReference type="EMBL" id="JANBOH010000036">
    <property type="protein sequence ID" value="KAJ1647207.1"/>
    <property type="molecule type" value="Genomic_DNA"/>
</dbReference>
<sequence length="208" mass="22842">MRCLTSWKALIFIQSLFVLFLTTLALTASDTELSSPTAATNEAETKTYRVRGSISPNEILGDVSKLSTEARIVINGGEYTGFIQKDGAFAIDNIKLGDSLLEVASSKYAFPKIHVHISLKEDGRASIAARYVQIGSDWSDDAPVLAYPLRIAAASKYEFFTERQGFSIIAMFSNPYMMMVGASLVAVFLLPKLQANIDPEALEEMKKK</sequence>
<evidence type="ECO:0000256" key="4">
    <source>
        <dbReference type="ARBA" id="ARBA00022989"/>
    </source>
</evidence>
<evidence type="ECO:0000256" key="6">
    <source>
        <dbReference type="SAM" id="Phobius"/>
    </source>
</evidence>
<comment type="subcellular location">
    <subcellularLocation>
        <location evidence="1">Membrane</location>
        <topology evidence="1">Single-pass membrane protein</topology>
    </subcellularLocation>
</comment>
<keyword evidence="5 6" id="KW-0472">Membrane</keyword>
<dbReference type="Proteomes" id="UP001145021">
    <property type="component" value="Unassembled WGS sequence"/>
</dbReference>
<dbReference type="PANTHER" id="PTHR13605:SF4">
    <property type="entry name" value="ER MEMBRANE PROTEIN COMPLEX SUBUNIT 7"/>
    <property type="match status" value="1"/>
</dbReference>
<evidence type="ECO:0000256" key="2">
    <source>
        <dbReference type="ARBA" id="ARBA00022692"/>
    </source>
</evidence>
<feature type="signal peptide" evidence="7">
    <location>
        <begin position="1"/>
        <end position="25"/>
    </location>
</feature>
<keyword evidence="10" id="KW-1185">Reference proteome</keyword>
<comment type="caution">
    <text evidence="9">The sequence shown here is derived from an EMBL/GenBank/DDBJ whole genome shotgun (WGS) entry which is preliminary data.</text>
</comment>
<reference evidence="9" key="1">
    <citation type="submission" date="2022-07" db="EMBL/GenBank/DDBJ databases">
        <title>Phylogenomic reconstructions and comparative analyses of Kickxellomycotina fungi.</title>
        <authorList>
            <person name="Reynolds N.K."/>
            <person name="Stajich J.E."/>
            <person name="Barry K."/>
            <person name="Grigoriev I.V."/>
            <person name="Crous P."/>
            <person name="Smith M.E."/>
        </authorList>
    </citation>
    <scope>NUCLEOTIDE SEQUENCE</scope>
    <source>
        <strain evidence="9">NBRC 105413</strain>
    </source>
</reference>
<evidence type="ECO:0000256" key="1">
    <source>
        <dbReference type="ARBA" id="ARBA00004167"/>
    </source>
</evidence>
<evidence type="ECO:0000313" key="9">
    <source>
        <dbReference type="EMBL" id="KAJ1647207.1"/>
    </source>
</evidence>
<evidence type="ECO:0000259" key="8">
    <source>
        <dbReference type="Pfam" id="PF09430"/>
    </source>
</evidence>
<dbReference type="GO" id="GO:0072546">
    <property type="term" value="C:EMC complex"/>
    <property type="evidence" value="ECO:0007669"/>
    <property type="project" value="TreeGrafter"/>
</dbReference>
<protein>
    <recommendedName>
        <fullName evidence="8">ER membrane protein complex subunit 7 beta-sandwich domain-containing protein</fullName>
    </recommendedName>
</protein>
<evidence type="ECO:0000256" key="3">
    <source>
        <dbReference type="ARBA" id="ARBA00022729"/>
    </source>
</evidence>
<gene>
    <name evidence="9" type="ORF">LPJ64_001392</name>
</gene>
<evidence type="ECO:0000256" key="5">
    <source>
        <dbReference type="ARBA" id="ARBA00023136"/>
    </source>
</evidence>
<feature type="domain" description="ER membrane protein complex subunit 7 beta-sandwich" evidence="8">
    <location>
        <begin position="65"/>
        <end position="179"/>
    </location>
</feature>